<dbReference type="GO" id="GO:0046872">
    <property type="term" value="F:metal ion binding"/>
    <property type="evidence" value="ECO:0007669"/>
    <property type="project" value="UniProtKB-KW"/>
</dbReference>
<evidence type="ECO:0000256" key="1">
    <source>
        <dbReference type="PIRSR" id="PIRSR005962-1"/>
    </source>
</evidence>
<dbReference type="Gene3D" id="3.40.630.10">
    <property type="entry name" value="Zn peptidases"/>
    <property type="match status" value="1"/>
</dbReference>
<feature type="binding site" evidence="1">
    <location>
        <position position="137"/>
    </location>
    <ligand>
        <name>Mn(2+)</name>
        <dbReference type="ChEBI" id="CHEBI:29035"/>
        <label>2</label>
    </ligand>
</feature>
<dbReference type="Gene3D" id="3.30.70.360">
    <property type="match status" value="1"/>
</dbReference>
<dbReference type="PIRSF" id="PIRSF005962">
    <property type="entry name" value="Pept_M20D_amidohydro"/>
    <property type="match status" value="1"/>
</dbReference>
<keyword evidence="1" id="KW-0464">Manganese</keyword>
<dbReference type="SUPFAM" id="SSF53187">
    <property type="entry name" value="Zn-dependent exopeptidases"/>
    <property type="match status" value="1"/>
</dbReference>
<dbReference type="SUPFAM" id="SSF55031">
    <property type="entry name" value="Bacterial exopeptidase dimerisation domain"/>
    <property type="match status" value="1"/>
</dbReference>
<feature type="domain" description="Peptidase M20 dimerisation" evidence="2">
    <location>
        <begin position="188"/>
        <end position="274"/>
    </location>
</feature>
<dbReference type="InterPro" id="IPR011650">
    <property type="entry name" value="Peptidase_M20_dimer"/>
</dbReference>
<keyword evidence="1" id="KW-0479">Metal-binding</keyword>
<evidence type="ECO:0000313" key="4">
    <source>
        <dbReference type="Proteomes" id="UP000198618"/>
    </source>
</evidence>
<feature type="binding site" evidence="1">
    <location>
        <position position="161"/>
    </location>
    <ligand>
        <name>Mn(2+)</name>
        <dbReference type="ChEBI" id="CHEBI:29035"/>
        <label>2</label>
    </ligand>
</feature>
<sequence length="387" mass="42192">MMTTNSGEKQSVPGTDWGTDWEDVFHHLHRNPEVSWEEYGTTEYIRGLFEGCDDCTITTFEDSPGLVIEVGSGKPVVALRADMDALWQEVDGTFQANHSCGHDAHMTIAIETLRNLLASNLSSNLGTYRFIFQPAEEKGTGALAYVEKGIVDDVDFLYGMHLRPIQELAHGQFAPAIQHGAARFLKGTIRGEDAHGARPHLNANAIQVGSELVQQLNNIHLDPMIPYTVKMTKFHAGGDSANIIPGSASFSLDVRAQTNEVMAALTDKIENVAKMLADYHGVEIDLEIGANIAAAVINDEAISNMEKSIKDSVGESKLAPMITTTGGDDFHFYTIKRPDLKATMLAIGCDLKPGLHHPNMTFKHEAIPEAAQVLTQALIHTAENFSS</sequence>
<dbReference type="Pfam" id="PF01546">
    <property type="entry name" value="Peptidase_M20"/>
    <property type="match status" value="1"/>
</dbReference>
<dbReference type="NCBIfam" id="TIGR01891">
    <property type="entry name" value="amidohydrolases"/>
    <property type="match status" value="1"/>
</dbReference>
<keyword evidence="3" id="KW-0378">Hydrolase</keyword>
<dbReference type="AlphaFoldDB" id="A0A1I0AG56"/>
<gene>
    <name evidence="3" type="ORF">SAMN05216389_103214</name>
</gene>
<evidence type="ECO:0000313" key="3">
    <source>
        <dbReference type="EMBL" id="SES92670.1"/>
    </source>
</evidence>
<dbReference type="STRING" id="930131.SAMN05216389_103214"/>
<dbReference type="CDD" id="cd08018">
    <property type="entry name" value="M20_Acy1_amhX-like"/>
    <property type="match status" value="1"/>
</dbReference>
<dbReference type="EMBL" id="FOHE01000003">
    <property type="protein sequence ID" value="SES92670.1"/>
    <property type="molecule type" value="Genomic_DNA"/>
</dbReference>
<reference evidence="3 4" key="1">
    <citation type="submission" date="2016-10" db="EMBL/GenBank/DDBJ databases">
        <authorList>
            <person name="de Groot N.N."/>
        </authorList>
    </citation>
    <scope>NUCLEOTIDE SEQUENCE [LARGE SCALE GENOMIC DNA]</scope>
    <source>
        <strain evidence="3 4">IBRC-M 10780</strain>
    </source>
</reference>
<accession>A0A1I0AG56</accession>
<proteinExistence type="predicted"/>
<dbReference type="Proteomes" id="UP000198618">
    <property type="component" value="Unassembled WGS sequence"/>
</dbReference>
<evidence type="ECO:0000259" key="2">
    <source>
        <dbReference type="Pfam" id="PF07687"/>
    </source>
</evidence>
<dbReference type="InterPro" id="IPR037484">
    <property type="entry name" value="AmhX-like"/>
</dbReference>
<dbReference type="PANTHER" id="PTHR11014">
    <property type="entry name" value="PEPTIDASE M20 FAMILY MEMBER"/>
    <property type="match status" value="1"/>
</dbReference>
<dbReference type="InterPro" id="IPR002933">
    <property type="entry name" value="Peptidase_M20"/>
</dbReference>
<dbReference type="PANTHER" id="PTHR11014:SF122">
    <property type="entry name" value="AMIDOHYDROLASE AMHX"/>
    <property type="match status" value="1"/>
</dbReference>
<comment type="cofactor">
    <cofactor evidence="1">
        <name>Mn(2+)</name>
        <dbReference type="ChEBI" id="CHEBI:29035"/>
    </cofactor>
    <text evidence="1">The Mn(2+) ion enhances activity.</text>
</comment>
<dbReference type="InterPro" id="IPR017439">
    <property type="entry name" value="Amidohydrolase"/>
</dbReference>
<name>A0A1I0AG56_9BACI</name>
<feature type="binding site" evidence="1">
    <location>
        <position position="102"/>
    </location>
    <ligand>
        <name>Mn(2+)</name>
        <dbReference type="ChEBI" id="CHEBI:29035"/>
        <label>2</label>
    </ligand>
</feature>
<feature type="binding site" evidence="1">
    <location>
        <position position="100"/>
    </location>
    <ligand>
        <name>Mn(2+)</name>
        <dbReference type="ChEBI" id="CHEBI:29035"/>
        <label>2</label>
    </ligand>
</feature>
<keyword evidence="4" id="KW-1185">Reference proteome</keyword>
<feature type="binding site" evidence="1">
    <location>
        <position position="356"/>
    </location>
    <ligand>
        <name>Mn(2+)</name>
        <dbReference type="ChEBI" id="CHEBI:29035"/>
        <label>2</label>
    </ligand>
</feature>
<dbReference type="Pfam" id="PF07687">
    <property type="entry name" value="M20_dimer"/>
    <property type="match status" value="1"/>
</dbReference>
<organism evidence="3 4">
    <name type="scientific">Oceanobacillus limi</name>
    <dbReference type="NCBI Taxonomy" id="930131"/>
    <lineage>
        <taxon>Bacteria</taxon>
        <taxon>Bacillati</taxon>
        <taxon>Bacillota</taxon>
        <taxon>Bacilli</taxon>
        <taxon>Bacillales</taxon>
        <taxon>Bacillaceae</taxon>
        <taxon>Oceanobacillus</taxon>
    </lineage>
</organism>
<protein>
    <submittedName>
        <fullName evidence="3">Amidohydrolase</fullName>
    </submittedName>
</protein>
<dbReference type="InterPro" id="IPR036264">
    <property type="entry name" value="Bact_exopeptidase_dim_dom"/>
</dbReference>
<dbReference type="GO" id="GO:0016787">
    <property type="term" value="F:hydrolase activity"/>
    <property type="evidence" value="ECO:0007669"/>
    <property type="project" value="UniProtKB-KW"/>
</dbReference>